<dbReference type="OrthoDB" id="771136at2759"/>
<name>A0A395M8P4_9HYPO</name>
<dbReference type="GO" id="GO:0004190">
    <property type="term" value="F:aspartic-type endopeptidase activity"/>
    <property type="evidence" value="ECO:0007669"/>
    <property type="project" value="UniProtKB-KW"/>
</dbReference>
<evidence type="ECO:0000259" key="9">
    <source>
        <dbReference type="PROSITE" id="PS51767"/>
    </source>
</evidence>
<organism evidence="10 11">
    <name type="scientific">Fusarium flagelliforme</name>
    <dbReference type="NCBI Taxonomy" id="2675880"/>
    <lineage>
        <taxon>Eukaryota</taxon>
        <taxon>Fungi</taxon>
        <taxon>Dikarya</taxon>
        <taxon>Ascomycota</taxon>
        <taxon>Pezizomycotina</taxon>
        <taxon>Sordariomycetes</taxon>
        <taxon>Hypocreomycetidae</taxon>
        <taxon>Hypocreales</taxon>
        <taxon>Nectriaceae</taxon>
        <taxon>Fusarium</taxon>
        <taxon>Fusarium incarnatum-equiseti species complex</taxon>
    </lineage>
</organism>
<proteinExistence type="inferred from homology"/>
<dbReference type="AlphaFoldDB" id="A0A395M8P4"/>
<evidence type="ECO:0000256" key="1">
    <source>
        <dbReference type="ARBA" id="ARBA00007447"/>
    </source>
</evidence>
<dbReference type="CDD" id="cd05474">
    <property type="entry name" value="SAP_like"/>
    <property type="match status" value="1"/>
</dbReference>
<comment type="caution">
    <text evidence="10">The sequence shown here is derived from an EMBL/GenBank/DDBJ whole genome shotgun (WGS) entry which is preliminary data.</text>
</comment>
<feature type="region of interest" description="Disordered" evidence="7">
    <location>
        <begin position="688"/>
        <end position="764"/>
    </location>
</feature>
<feature type="active site" evidence="6">
    <location>
        <position position="276"/>
    </location>
</feature>
<dbReference type="STRING" id="2594813.A0A395M8P4"/>
<accession>A0A395M8P4</accession>
<dbReference type="InterPro" id="IPR001461">
    <property type="entry name" value="Aspartic_peptidase_A1"/>
</dbReference>
<comment type="similarity">
    <text evidence="1">Belongs to the peptidase A1 family.</text>
</comment>
<dbReference type="PANTHER" id="PTHR47966:SF65">
    <property type="entry name" value="ASPARTIC-TYPE ENDOPEPTIDASE"/>
    <property type="match status" value="1"/>
</dbReference>
<feature type="region of interest" description="Disordered" evidence="7">
    <location>
        <begin position="498"/>
        <end position="525"/>
    </location>
</feature>
<evidence type="ECO:0000256" key="2">
    <source>
        <dbReference type="ARBA" id="ARBA00022670"/>
    </source>
</evidence>
<dbReference type="InterPro" id="IPR033876">
    <property type="entry name" value="SAP-like"/>
</dbReference>
<evidence type="ECO:0000313" key="11">
    <source>
        <dbReference type="Proteomes" id="UP000265631"/>
    </source>
</evidence>
<gene>
    <name evidence="10" type="ORF">FIE12Z_12349</name>
</gene>
<evidence type="ECO:0000256" key="5">
    <source>
        <dbReference type="ARBA" id="ARBA00022801"/>
    </source>
</evidence>
<dbReference type="InterPro" id="IPR033121">
    <property type="entry name" value="PEPTIDASE_A1"/>
</dbReference>
<evidence type="ECO:0000256" key="7">
    <source>
        <dbReference type="SAM" id="MobiDB-lite"/>
    </source>
</evidence>
<evidence type="ECO:0000256" key="3">
    <source>
        <dbReference type="ARBA" id="ARBA00022729"/>
    </source>
</evidence>
<feature type="signal peptide" evidence="8">
    <location>
        <begin position="1"/>
        <end position="17"/>
    </location>
</feature>
<evidence type="ECO:0000313" key="10">
    <source>
        <dbReference type="EMBL" id="RFN43429.1"/>
    </source>
</evidence>
<keyword evidence="3 8" id="KW-0732">Signal</keyword>
<dbReference type="PRINTS" id="PR00792">
    <property type="entry name" value="PEPSIN"/>
</dbReference>
<keyword evidence="11" id="KW-1185">Reference proteome</keyword>
<feature type="active site" evidence="6">
    <location>
        <position position="86"/>
    </location>
</feature>
<keyword evidence="2" id="KW-0645">Protease</keyword>
<dbReference type="GO" id="GO:0006508">
    <property type="term" value="P:proteolysis"/>
    <property type="evidence" value="ECO:0007669"/>
    <property type="project" value="UniProtKB-KW"/>
</dbReference>
<dbReference type="EMBL" id="PXXK01000576">
    <property type="protein sequence ID" value="RFN43429.1"/>
    <property type="molecule type" value="Genomic_DNA"/>
</dbReference>
<protein>
    <recommendedName>
        <fullName evidence="9">Peptidase A1 domain-containing protein</fullName>
    </recommendedName>
</protein>
<feature type="chain" id="PRO_5017350799" description="Peptidase A1 domain-containing protein" evidence="8">
    <location>
        <begin position="18"/>
        <end position="826"/>
    </location>
</feature>
<dbReference type="Proteomes" id="UP000265631">
    <property type="component" value="Unassembled WGS sequence"/>
</dbReference>
<keyword evidence="4" id="KW-0064">Aspartyl protease</keyword>
<reference evidence="10 11" key="1">
    <citation type="journal article" date="2018" name="PLoS Pathog.">
        <title>Evolution of structural diversity of trichothecenes, a family of toxins produced by plant pathogenic and entomopathogenic fungi.</title>
        <authorList>
            <person name="Proctor R.H."/>
            <person name="McCormick S.P."/>
            <person name="Kim H.S."/>
            <person name="Cardoza R.E."/>
            <person name="Stanley A.M."/>
            <person name="Lindo L."/>
            <person name="Kelly A."/>
            <person name="Brown D.W."/>
            <person name="Lee T."/>
            <person name="Vaughan M.M."/>
            <person name="Alexander N.J."/>
            <person name="Busman M."/>
            <person name="Gutierrez S."/>
        </authorList>
    </citation>
    <scope>NUCLEOTIDE SEQUENCE [LARGE SCALE GENOMIC DNA]</scope>
    <source>
        <strain evidence="10 11">NRRL 13405</strain>
    </source>
</reference>
<dbReference type="InterPro" id="IPR021109">
    <property type="entry name" value="Peptidase_aspartic_dom_sf"/>
</dbReference>
<feature type="domain" description="Peptidase A1" evidence="9">
    <location>
        <begin position="68"/>
        <end position="379"/>
    </location>
</feature>
<dbReference type="SUPFAM" id="SSF50630">
    <property type="entry name" value="Acid proteases"/>
    <property type="match status" value="1"/>
</dbReference>
<sequence>MLSALFLAVAAPAIATAVNVPNVPVSDNTPDGMVVFPLKVSTGGPVVKGITKRQNEVLLESQQNGFFYSIDVTLGTPGDKVTVNLDTGSAELWVNPVCEKAQQPQFCANFGHFGESSTFVDLNTTGGVVYGTGYAYWNYGYDHVVIGSASIRNQVFGVAYDSSFTGVGIMGAGPDLNGWDAPYPLVIDSMVRQNLIKSRVLSLDIRTIDSERGAVIFGGIDTKKYTGRLQKLPIIPAADSPDGLTRYWVNLDGISLKQEDGSTDAVFSGSQPVLLDSGYTVSALPGAIFNKIVDNFPTAKRNGGAYVDVDCSVADIKGTVDFTFAGKTIKVPYADFIWHNEERCVLGVFQDDEFPVLGDTFLRAAYVVYDWDNREVWIANNEDCGTNLVAVGTGPNAVPDLEGECGSDETSTSAIETATSTEMETVTATTEVETDTEIVTATVTTDITESVPSDTTTVYFSTTRYSNTTVAWTDKVISSHKPTGGDYDLPPIYTKGASSDYDVPSYTKSGSGDHYNKPSYTDSAPSTTVTSTVVTSMVYTVTACPPSVTNCPVGQVTTETITSLTTFCPGPDGSPTDKGVAPHPTNGPLTSYVTATNMHTITSCSGKDACHTSVVTEIVHNTQGGGAEPTGIFTIPEAIQCGNGNFGCKEATTKGYRTITVTNVVKAPKPTPVPGYCSTCGPLGEGFTKVPGGHHTGDSNQPGGHHTGGSNKPTGAHPTNAYPQPTGEAPKPDSPEHGDESPKPKPDSPHSGGDAPKPNPLEELHTYRPTNVYPIIPTSNIATVVKPTGTPEPEAPTGTPVAISGASSWNVPVVAAVVLGAVVAVL</sequence>
<evidence type="ECO:0000256" key="6">
    <source>
        <dbReference type="PIRSR" id="PIRSR601461-1"/>
    </source>
</evidence>
<keyword evidence="5" id="KW-0378">Hydrolase</keyword>
<feature type="compositionally biased region" description="Polar residues" evidence="7">
    <location>
        <begin position="698"/>
        <end position="713"/>
    </location>
</feature>
<dbReference type="PROSITE" id="PS51767">
    <property type="entry name" value="PEPTIDASE_A1"/>
    <property type="match status" value="1"/>
</dbReference>
<dbReference type="Pfam" id="PF00026">
    <property type="entry name" value="Asp"/>
    <property type="match status" value="1"/>
</dbReference>
<feature type="compositionally biased region" description="Basic and acidic residues" evidence="7">
    <location>
        <begin position="730"/>
        <end position="748"/>
    </location>
</feature>
<evidence type="ECO:0000256" key="8">
    <source>
        <dbReference type="SAM" id="SignalP"/>
    </source>
</evidence>
<dbReference type="Gene3D" id="2.40.70.10">
    <property type="entry name" value="Acid Proteases"/>
    <property type="match status" value="2"/>
</dbReference>
<evidence type="ECO:0000256" key="4">
    <source>
        <dbReference type="ARBA" id="ARBA00022750"/>
    </source>
</evidence>
<dbReference type="PANTHER" id="PTHR47966">
    <property type="entry name" value="BETA-SITE APP-CLEAVING ENZYME, ISOFORM A-RELATED"/>
    <property type="match status" value="1"/>
</dbReference>